<dbReference type="InterPro" id="IPR044004">
    <property type="entry name" value="TSP1_spondin_dom"/>
</dbReference>
<dbReference type="GO" id="GO:0007156">
    <property type="term" value="P:homophilic cell adhesion via plasma membrane adhesion molecules"/>
    <property type="evidence" value="ECO:0007669"/>
    <property type="project" value="InterPro"/>
</dbReference>
<comment type="cofactor">
    <cofactor evidence="1">
        <name>FAD</name>
        <dbReference type="ChEBI" id="CHEBI:57692"/>
    </cofactor>
</comment>
<feature type="signal peptide" evidence="12">
    <location>
        <begin position="1"/>
        <end position="22"/>
    </location>
</feature>
<evidence type="ECO:0000259" key="14">
    <source>
        <dbReference type="PROSITE" id="PS50923"/>
    </source>
</evidence>
<dbReference type="InterPro" id="IPR000436">
    <property type="entry name" value="Sushi_SCR_CCP_dom"/>
</dbReference>
<dbReference type="GO" id="GO:0071949">
    <property type="term" value="F:FAD binding"/>
    <property type="evidence" value="ECO:0007669"/>
    <property type="project" value="InterPro"/>
</dbReference>
<protein>
    <submittedName>
        <fullName evidence="15">D-amino-acid oxidase</fullName>
        <ecNumber evidence="15">1.4.3.3</ecNumber>
    </submittedName>
</protein>
<comment type="similarity">
    <text evidence="3">Belongs to the DAMOX/DASOX family.</text>
</comment>
<dbReference type="Pfam" id="PF00028">
    <property type="entry name" value="Cadherin"/>
    <property type="match status" value="1"/>
</dbReference>
<dbReference type="InterPro" id="IPR023209">
    <property type="entry name" value="DAO"/>
</dbReference>
<dbReference type="PANTHER" id="PTHR11530:SF11">
    <property type="entry name" value="D-ASPARTATE OXIDASE"/>
    <property type="match status" value="1"/>
</dbReference>
<evidence type="ECO:0000256" key="3">
    <source>
        <dbReference type="ARBA" id="ARBA00006730"/>
    </source>
</evidence>
<dbReference type="InterPro" id="IPR015919">
    <property type="entry name" value="Cadherin-like_sf"/>
</dbReference>
<sequence>MQCVGKYYLIVLMFSLFGGINCECQCLASEWTIWSSCSTSCNATLGVRSRERIILSPETCRDDCSLNTTETQPCNRDVCCPQDCVYSSWTSWRFCYCTNQTSACDLNGEDVWVCSRSRIKRQKEQCGGYCDNLSTVTQCGNLCCQKNCIVGDWSWWGMCQGQCEQTGTQSRKQRILQEPECNGTPCEDVQKSESRSCDVGCCPVNCVLGEWGEWSLCNATCGNGLQKRTRFVQKAECGGESCLETPDEFQYKDCTKFVNVDCVISQWSIWTSCVLGNGYCGDGLKNRTRSVTTPAECQGQPCPKLFNSAACYGPCCKQDCLVSQWSEWGLCSSDCGTGISVRKRAVETHNSCGGESCPELLENMVCNVTTVIDCQMSQWESWSDCSNNCGVGSAFRSRKLLTPAYCGGQQCQNTSLRDVKSCESYNSSVDCVMDEWQPWEDCIRDCSKGIQIRKRNIKVNPQCHGATCKSSIDWHHCHEPCKYPDYCNQGVCGCPEGMNLATDGISCNPIYCPPIPVLQYCPPTRYYLSSCKYPVFNACSYSYNSTCIPVCKGDWTIITQPDNMNYVTCQKDSKWSTPKIFCSPFNNPPTDIKIDISKTKIPENTEAGYCIYMGTVDDVYDSHVYTIISDVSNRFQILQHRLCLKVKANFEDQPNKWNITIRTTDLDKAFFEKIFEFEILNANDPPKAAYLTPDTIPENSMINTTVGCFSGVDDDPNQTLSFLLVNSNYKMFATYIENGQTCLKVAKDSNEKCPSEGGKYCLLNREKRKKRTITVMARDDGNPRMKAYFDINIHLSDVNDKPTEVVLEPSNIPEGVQPGNEVVAIVTKDEDIDQSHTYELINDPSGVFTIKNGKLITSRSFDYETEKLTEFTIDIKSTDNGENPLSVTSTIKFKIQDMNEVPYALQVTAENSPLSYENDKPKVRENANHMNRRKICVIGAGVIGLSSAVRIQDKIPGIDITIIADTFSPHTTSDGSAGFWEPHLVNPDQSEEIRKWGQATFDYLLDLVQSPEGGKLGAQLVSGYDFSIEHDDQDPFWKDQVIAYRRLEQKERKLHPKNKGGIFYTSLVIDVKSYLPWLMEKFKSRGGKVQFGTISSVNEISDKFDLVINCVGVRAFQLLNDQDVKPIRGQIIRVSAPWIKHFYVDFDRTEGTERYILPGRDYVILGGTGQEGNWSTDINQQDKDKIWESCLNLVPSLKNAQKIGDWVGLRPGRTKVRLQLEEKRGSSGCMVIHNYGHSGAGVTLHWGCAGNVAELAHAGLTTLSSRL</sequence>
<dbReference type="PROSITE" id="PS50268">
    <property type="entry name" value="CADHERIN_2"/>
    <property type="match status" value="2"/>
</dbReference>
<dbReference type="SUPFAM" id="SSF51971">
    <property type="entry name" value="Nucleotide-binding domain"/>
    <property type="match status" value="1"/>
</dbReference>
<dbReference type="InterPro" id="IPR006076">
    <property type="entry name" value="FAD-dep_OxRdtase"/>
</dbReference>
<evidence type="ECO:0000256" key="12">
    <source>
        <dbReference type="SAM" id="SignalP"/>
    </source>
</evidence>
<dbReference type="GO" id="GO:0003884">
    <property type="term" value="F:D-amino-acid oxidase activity"/>
    <property type="evidence" value="ECO:0007669"/>
    <property type="project" value="UniProtKB-EC"/>
</dbReference>
<evidence type="ECO:0000256" key="4">
    <source>
        <dbReference type="ARBA" id="ARBA00022630"/>
    </source>
</evidence>
<dbReference type="InterPro" id="IPR002126">
    <property type="entry name" value="Cadherin-like_dom"/>
</dbReference>
<comment type="caution">
    <text evidence="15">The sequence shown here is derived from an EMBL/GenBank/DDBJ whole genome shotgun (WGS) entry which is preliminary data.</text>
</comment>
<evidence type="ECO:0000256" key="8">
    <source>
        <dbReference type="ARBA" id="ARBA00023157"/>
    </source>
</evidence>
<feature type="domain" description="Cadherin" evidence="13">
    <location>
        <begin position="812"/>
        <end position="904"/>
    </location>
</feature>
<evidence type="ECO:0000256" key="1">
    <source>
        <dbReference type="ARBA" id="ARBA00001974"/>
    </source>
</evidence>
<name>A0A8B6H814_MYTGA</name>
<evidence type="ECO:0000259" key="13">
    <source>
        <dbReference type="PROSITE" id="PS50268"/>
    </source>
</evidence>
<dbReference type="PROSITE" id="PS50923">
    <property type="entry name" value="SUSHI"/>
    <property type="match status" value="1"/>
</dbReference>
<keyword evidence="8" id="KW-1015">Disulfide bond</keyword>
<dbReference type="Pfam" id="PF01266">
    <property type="entry name" value="DAO"/>
    <property type="match status" value="1"/>
</dbReference>
<accession>A0A8B6H814</accession>
<dbReference type="SUPFAM" id="SSF82895">
    <property type="entry name" value="TSP-1 type 1 repeat"/>
    <property type="match status" value="5"/>
</dbReference>
<dbReference type="GO" id="GO:0019478">
    <property type="term" value="P:D-amino acid catabolic process"/>
    <property type="evidence" value="ECO:0007669"/>
    <property type="project" value="TreeGrafter"/>
</dbReference>
<keyword evidence="16" id="KW-1185">Reference proteome</keyword>
<dbReference type="InterPro" id="IPR000884">
    <property type="entry name" value="TSP1_rpt"/>
</dbReference>
<dbReference type="Gene3D" id="3.30.9.10">
    <property type="entry name" value="D-Amino Acid Oxidase, subunit A, domain 2"/>
    <property type="match status" value="1"/>
</dbReference>
<keyword evidence="9" id="KW-0325">Glycoprotein</keyword>
<gene>
    <name evidence="15" type="ORF">MGAL_10B025299</name>
</gene>
<dbReference type="Pfam" id="PF00090">
    <property type="entry name" value="TSP_1"/>
    <property type="match status" value="4"/>
</dbReference>
<dbReference type="InterPro" id="IPR036383">
    <property type="entry name" value="TSP1_rpt_sf"/>
</dbReference>
<keyword evidence="7 15" id="KW-0560">Oxidoreductase</keyword>
<dbReference type="PROSITE" id="PS00677">
    <property type="entry name" value="DAO"/>
    <property type="match status" value="1"/>
</dbReference>
<keyword evidence="5 12" id="KW-0732">Signal</keyword>
<keyword evidence="11" id="KW-0768">Sushi</keyword>
<dbReference type="OrthoDB" id="6154988at2759"/>
<evidence type="ECO:0000313" key="16">
    <source>
        <dbReference type="Proteomes" id="UP000596742"/>
    </source>
</evidence>
<evidence type="ECO:0000256" key="10">
    <source>
        <dbReference type="PROSITE-ProRule" id="PRU00043"/>
    </source>
</evidence>
<dbReference type="CDD" id="cd11304">
    <property type="entry name" value="Cadherin_repeat"/>
    <property type="match status" value="2"/>
</dbReference>
<dbReference type="Gene3D" id="2.20.100.10">
    <property type="entry name" value="Thrombospondin type-1 (TSP1) repeat"/>
    <property type="match status" value="6"/>
</dbReference>
<dbReference type="AlphaFoldDB" id="A0A8B6H814"/>
<comment type="subcellular location">
    <subcellularLocation>
        <location evidence="2">Peroxisome matrix</location>
    </subcellularLocation>
</comment>
<dbReference type="GO" id="GO:0005782">
    <property type="term" value="C:peroxisomal matrix"/>
    <property type="evidence" value="ECO:0007669"/>
    <property type="project" value="UniProtKB-SubCell"/>
</dbReference>
<evidence type="ECO:0000256" key="6">
    <source>
        <dbReference type="ARBA" id="ARBA00022827"/>
    </source>
</evidence>
<keyword evidence="10" id="KW-0106">Calcium</keyword>
<evidence type="ECO:0000313" key="15">
    <source>
        <dbReference type="EMBL" id="VDI75316.1"/>
    </source>
</evidence>
<dbReference type="GO" id="GO:0016020">
    <property type="term" value="C:membrane"/>
    <property type="evidence" value="ECO:0007669"/>
    <property type="project" value="InterPro"/>
</dbReference>
<dbReference type="SMART" id="SM00209">
    <property type="entry name" value="TSP1"/>
    <property type="match status" value="7"/>
</dbReference>
<dbReference type="PANTHER" id="PTHR11530">
    <property type="entry name" value="D-AMINO ACID OXIDASE"/>
    <property type="match status" value="1"/>
</dbReference>
<dbReference type="GO" id="GO:0005509">
    <property type="term" value="F:calcium ion binding"/>
    <property type="evidence" value="ECO:0007669"/>
    <property type="project" value="UniProtKB-UniRule"/>
</dbReference>
<comment type="caution">
    <text evidence="11">Lacks conserved residue(s) required for the propagation of feature annotation.</text>
</comment>
<dbReference type="EC" id="1.4.3.3" evidence="15"/>
<dbReference type="SUPFAM" id="SSF49313">
    <property type="entry name" value="Cadherin-like"/>
    <property type="match status" value="2"/>
</dbReference>
<dbReference type="SUPFAM" id="SSF54373">
    <property type="entry name" value="FAD-linked reductases, C-terminal domain"/>
    <property type="match status" value="1"/>
</dbReference>
<evidence type="ECO:0000256" key="2">
    <source>
        <dbReference type="ARBA" id="ARBA00004253"/>
    </source>
</evidence>
<proteinExistence type="inferred from homology"/>
<dbReference type="PROSITE" id="PS50092">
    <property type="entry name" value="TSP1"/>
    <property type="match status" value="6"/>
</dbReference>
<dbReference type="Proteomes" id="UP000596742">
    <property type="component" value="Unassembled WGS sequence"/>
</dbReference>
<evidence type="ECO:0000256" key="9">
    <source>
        <dbReference type="ARBA" id="ARBA00023180"/>
    </source>
</evidence>
<dbReference type="Gene3D" id="3.40.50.720">
    <property type="entry name" value="NAD(P)-binding Rossmann-like Domain"/>
    <property type="match status" value="1"/>
</dbReference>
<dbReference type="PRINTS" id="PR00205">
    <property type="entry name" value="CADHERIN"/>
</dbReference>
<evidence type="ECO:0000256" key="5">
    <source>
        <dbReference type="ARBA" id="ARBA00022729"/>
    </source>
</evidence>
<dbReference type="EMBL" id="UYJE01009654">
    <property type="protein sequence ID" value="VDI75316.1"/>
    <property type="molecule type" value="Genomic_DNA"/>
</dbReference>
<feature type="domain" description="Cadherin" evidence="13">
    <location>
        <begin position="695"/>
        <end position="811"/>
    </location>
</feature>
<feature type="chain" id="PRO_5032981189" evidence="12">
    <location>
        <begin position="23"/>
        <end position="1267"/>
    </location>
</feature>
<evidence type="ECO:0000256" key="7">
    <source>
        <dbReference type="ARBA" id="ARBA00023002"/>
    </source>
</evidence>
<feature type="domain" description="Sushi" evidence="14">
    <location>
        <begin position="519"/>
        <end position="584"/>
    </location>
</feature>
<reference evidence="15" key="1">
    <citation type="submission" date="2018-11" db="EMBL/GenBank/DDBJ databases">
        <authorList>
            <person name="Alioto T."/>
            <person name="Alioto T."/>
        </authorList>
    </citation>
    <scope>NUCLEOTIDE SEQUENCE</scope>
</reference>
<keyword evidence="6" id="KW-0274">FAD</keyword>
<dbReference type="InterPro" id="IPR006181">
    <property type="entry name" value="D-amino_acid_oxidase_CS"/>
</dbReference>
<dbReference type="SMART" id="SM00112">
    <property type="entry name" value="CA"/>
    <property type="match status" value="2"/>
</dbReference>
<keyword evidence="4" id="KW-0285">Flavoprotein</keyword>
<dbReference type="Gene3D" id="2.60.40.60">
    <property type="entry name" value="Cadherins"/>
    <property type="match status" value="2"/>
</dbReference>
<evidence type="ECO:0000256" key="11">
    <source>
        <dbReference type="PROSITE-ProRule" id="PRU00302"/>
    </source>
</evidence>
<organism evidence="15 16">
    <name type="scientific">Mytilus galloprovincialis</name>
    <name type="common">Mediterranean mussel</name>
    <dbReference type="NCBI Taxonomy" id="29158"/>
    <lineage>
        <taxon>Eukaryota</taxon>
        <taxon>Metazoa</taxon>
        <taxon>Spiralia</taxon>
        <taxon>Lophotrochozoa</taxon>
        <taxon>Mollusca</taxon>
        <taxon>Bivalvia</taxon>
        <taxon>Autobranchia</taxon>
        <taxon>Pteriomorphia</taxon>
        <taxon>Mytilida</taxon>
        <taxon>Mytiloidea</taxon>
        <taxon>Mytilidae</taxon>
        <taxon>Mytilinae</taxon>
        <taxon>Mytilus</taxon>
    </lineage>
</organism>
<dbReference type="Pfam" id="PF19028">
    <property type="entry name" value="TSP1_spondin"/>
    <property type="match status" value="1"/>
</dbReference>